<proteinExistence type="predicted"/>
<dbReference type="GO" id="GO:0006508">
    <property type="term" value="P:proteolysis"/>
    <property type="evidence" value="ECO:0007669"/>
    <property type="project" value="UniProtKB-KW"/>
</dbReference>
<protein>
    <submittedName>
        <fullName evidence="3">Membrane protease YdiL (CAAX protease family)</fullName>
    </submittedName>
</protein>
<reference evidence="3 4" key="1">
    <citation type="submission" date="2021-03" db="EMBL/GenBank/DDBJ databases">
        <title>Genomic Encyclopedia of Type Strains, Phase IV (KMG-IV): sequencing the most valuable type-strain genomes for metagenomic binning, comparative biology and taxonomic classification.</title>
        <authorList>
            <person name="Goeker M."/>
        </authorList>
    </citation>
    <scope>NUCLEOTIDE SEQUENCE [LARGE SCALE GENOMIC DNA]</scope>
    <source>
        <strain evidence="3 4">DSM 14349</strain>
    </source>
</reference>
<dbReference type="InterPro" id="IPR052710">
    <property type="entry name" value="CAAX_protease"/>
</dbReference>
<feature type="transmembrane region" description="Helical" evidence="1">
    <location>
        <begin position="121"/>
        <end position="139"/>
    </location>
</feature>
<feature type="transmembrane region" description="Helical" evidence="1">
    <location>
        <begin position="16"/>
        <end position="36"/>
    </location>
</feature>
<evidence type="ECO:0000259" key="2">
    <source>
        <dbReference type="Pfam" id="PF02517"/>
    </source>
</evidence>
<dbReference type="EMBL" id="JAGGKG010000027">
    <property type="protein sequence ID" value="MBP1907512.1"/>
    <property type="molecule type" value="Genomic_DNA"/>
</dbReference>
<keyword evidence="3" id="KW-0378">Hydrolase</keyword>
<dbReference type="PANTHER" id="PTHR36435">
    <property type="entry name" value="SLR1288 PROTEIN"/>
    <property type="match status" value="1"/>
</dbReference>
<keyword evidence="3" id="KW-0645">Protease</keyword>
<sequence>MKKLKIKKPVVLTDRLLLINLYLTQGLTLFIGLILIFFQKRSPFSVMEFPKSDEFLYYGIGLALIMFLVDLIISRFIGEESLDDGGINVLLFRKRPVWHIVVISIVVAICEELLFRGAIQYAIGPYWTSILFALIHVRYLNHFIPTGWVFLSSYGLGFIYIATGTLWAPILCHFLIDCISGLVIKFRREL</sequence>
<dbReference type="RefSeq" id="WP_210091090.1">
    <property type="nucleotide sequence ID" value="NZ_JAGGKG010000027.1"/>
</dbReference>
<keyword evidence="1" id="KW-1133">Transmembrane helix</keyword>
<dbReference type="Pfam" id="PF02517">
    <property type="entry name" value="Rce1-like"/>
    <property type="match status" value="1"/>
</dbReference>
<dbReference type="Proteomes" id="UP001519272">
    <property type="component" value="Unassembled WGS sequence"/>
</dbReference>
<name>A0ABS4FY97_9BACL</name>
<accession>A0ABS4FY97</accession>
<keyword evidence="1" id="KW-0472">Membrane</keyword>
<organism evidence="3 4">
    <name type="scientific">Paenibacillus turicensis</name>
    <dbReference type="NCBI Taxonomy" id="160487"/>
    <lineage>
        <taxon>Bacteria</taxon>
        <taxon>Bacillati</taxon>
        <taxon>Bacillota</taxon>
        <taxon>Bacilli</taxon>
        <taxon>Bacillales</taxon>
        <taxon>Paenibacillaceae</taxon>
        <taxon>Paenibacillus</taxon>
    </lineage>
</organism>
<feature type="transmembrane region" description="Helical" evidence="1">
    <location>
        <begin position="56"/>
        <end position="77"/>
    </location>
</feature>
<comment type="caution">
    <text evidence="3">The sequence shown here is derived from an EMBL/GenBank/DDBJ whole genome shotgun (WGS) entry which is preliminary data.</text>
</comment>
<gene>
    <name evidence="3" type="ORF">J2Z32_004187</name>
</gene>
<evidence type="ECO:0000313" key="3">
    <source>
        <dbReference type="EMBL" id="MBP1907512.1"/>
    </source>
</evidence>
<keyword evidence="1" id="KW-0812">Transmembrane</keyword>
<keyword evidence="4" id="KW-1185">Reference proteome</keyword>
<dbReference type="PANTHER" id="PTHR36435:SF1">
    <property type="entry name" value="CAAX AMINO TERMINAL PROTEASE FAMILY PROTEIN"/>
    <property type="match status" value="1"/>
</dbReference>
<feature type="domain" description="CAAX prenyl protease 2/Lysostaphin resistance protein A-like" evidence="2">
    <location>
        <begin position="96"/>
        <end position="178"/>
    </location>
</feature>
<evidence type="ECO:0000313" key="4">
    <source>
        <dbReference type="Proteomes" id="UP001519272"/>
    </source>
</evidence>
<dbReference type="GO" id="GO:0008233">
    <property type="term" value="F:peptidase activity"/>
    <property type="evidence" value="ECO:0007669"/>
    <property type="project" value="UniProtKB-KW"/>
</dbReference>
<dbReference type="InterPro" id="IPR003675">
    <property type="entry name" value="Rce1/LyrA-like_dom"/>
</dbReference>
<evidence type="ECO:0000256" key="1">
    <source>
        <dbReference type="SAM" id="Phobius"/>
    </source>
</evidence>
<feature type="transmembrane region" description="Helical" evidence="1">
    <location>
        <begin position="97"/>
        <end position="114"/>
    </location>
</feature>